<gene>
    <name evidence="1" type="ORF">K1J60_15425</name>
</gene>
<proteinExistence type="predicted"/>
<dbReference type="EMBL" id="CP080647">
    <property type="protein sequence ID" value="QYX77736.1"/>
    <property type="molecule type" value="Genomic_DNA"/>
</dbReference>
<evidence type="ECO:0000313" key="1">
    <source>
        <dbReference type="EMBL" id="QYX77736.1"/>
    </source>
</evidence>
<accession>A0ABX8XR53</accession>
<name>A0ABX8XR53_9ACTN</name>
<sequence>MDAFAGIEHCAQLVIIVDGSGLVPVPPDAAEGFCCLVCLAAAATGHPRICV</sequence>
<reference evidence="1 2" key="1">
    <citation type="submission" date="2021-08" db="EMBL/GenBank/DDBJ databases">
        <authorList>
            <person name="Ping M."/>
        </authorList>
    </citation>
    <scope>NUCLEOTIDE SEQUENCE [LARGE SCALE GENOMIC DNA]</scope>
    <source>
        <strain evidence="1 2">MG28</strain>
    </source>
</reference>
<organism evidence="1 2">
    <name type="scientific">Streptomyces akebiae</name>
    <dbReference type="NCBI Taxonomy" id="2865673"/>
    <lineage>
        <taxon>Bacteria</taxon>
        <taxon>Bacillati</taxon>
        <taxon>Actinomycetota</taxon>
        <taxon>Actinomycetes</taxon>
        <taxon>Kitasatosporales</taxon>
        <taxon>Streptomycetaceae</taxon>
        <taxon>Streptomyces</taxon>
    </lineage>
</organism>
<keyword evidence="2" id="KW-1185">Reference proteome</keyword>
<dbReference type="RefSeq" id="WP_220646718.1">
    <property type="nucleotide sequence ID" value="NZ_CP080647.1"/>
</dbReference>
<dbReference type="Proteomes" id="UP000827138">
    <property type="component" value="Chromosome"/>
</dbReference>
<evidence type="ECO:0000313" key="2">
    <source>
        <dbReference type="Proteomes" id="UP000827138"/>
    </source>
</evidence>
<protein>
    <submittedName>
        <fullName evidence="1">Uncharacterized protein</fullName>
    </submittedName>
</protein>